<evidence type="ECO:0000313" key="5">
    <source>
        <dbReference type="Proteomes" id="UP000050864"/>
    </source>
</evidence>
<dbReference type="Gene3D" id="3.20.20.450">
    <property type="entry name" value="EAL domain"/>
    <property type="match status" value="1"/>
</dbReference>
<accession>A0A0R0CA84</accession>
<name>A0A0R0CA84_9GAMM</name>
<keyword evidence="5" id="KW-1185">Reference proteome</keyword>
<dbReference type="PROSITE" id="PS50883">
    <property type="entry name" value="EAL"/>
    <property type="match status" value="1"/>
</dbReference>
<dbReference type="PANTHER" id="PTHR33121">
    <property type="entry name" value="CYCLIC DI-GMP PHOSPHODIESTERASE PDEF"/>
    <property type="match status" value="1"/>
</dbReference>
<feature type="domain" description="EAL" evidence="3">
    <location>
        <begin position="135"/>
        <end position="387"/>
    </location>
</feature>
<dbReference type="InterPro" id="IPR035919">
    <property type="entry name" value="EAL_sf"/>
</dbReference>
<evidence type="ECO:0000256" key="1">
    <source>
        <dbReference type="PROSITE-ProRule" id="PRU00169"/>
    </source>
</evidence>
<dbReference type="AlphaFoldDB" id="A0A0R0CA84"/>
<dbReference type="InterPro" id="IPR001633">
    <property type="entry name" value="EAL_dom"/>
</dbReference>
<comment type="caution">
    <text evidence="4">The sequence shown here is derived from an EMBL/GenBank/DDBJ whole genome shotgun (WGS) entry which is preliminary data.</text>
</comment>
<dbReference type="InterPro" id="IPR050706">
    <property type="entry name" value="Cyclic-di-GMP_PDE-like"/>
</dbReference>
<dbReference type="CDD" id="cd01948">
    <property type="entry name" value="EAL"/>
    <property type="match status" value="1"/>
</dbReference>
<gene>
    <name evidence="4" type="ORF">ABB26_11685</name>
</gene>
<dbReference type="Gene3D" id="3.40.50.2300">
    <property type="match status" value="1"/>
</dbReference>
<sequence length="389" mass="41726">MVDGNELHQAPLVNALVRTGVANVKGVQDGSRAVAALRDQSWDAVFLDLDVQDITGMQLVDILVDRGSKAGVVIMSSQPSRLLHAASGYARARGLNVIGALRKPLEPQAIRDLIDDFSLSQGVAARGVSLSTPLPDLSAEALRHALMAQEIKPYFQPQHNASNGALRGAEVLARWHRADGTVLCPDVFLPAFERAGLLESLTNYMLACAFETMSTDAHGSGRLLAINVPATVARSTHWAQSIADLAGVAGVDPGRVVIEITEDGGALCNAALSGAVTQLRLRRFQCAIDDFGSGDSSLDRLLCVPFNEIKINRSMLQQAREHPHARSVLASIIAMGKQLVATVVAEGIEDEEDLQMVRNLGCHVTQGYLHGRPMSRAAYMGYLLRSGNR</sequence>
<dbReference type="STRING" id="405444.ABB26_11685"/>
<dbReference type="SUPFAM" id="SSF52172">
    <property type="entry name" value="CheY-like"/>
    <property type="match status" value="1"/>
</dbReference>
<feature type="domain" description="Response regulatory" evidence="2">
    <location>
        <begin position="1"/>
        <end position="118"/>
    </location>
</feature>
<dbReference type="SMART" id="SM00052">
    <property type="entry name" value="EAL"/>
    <property type="match status" value="1"/>
</dbReference>
<keyword evidence="1" id="KW-0597">Phosphoprotein</keyword>
<dbReference type="InterPro" id="IPR011006">
    <property type="entry name" value="CheY-like_superfamily"/>
</dbReference>
<evidence type="ECO:0000259" key="2">
    <source>
        <dbReference type="PROSITE" id="PS50110"/>
    </source>
</evidence>
<protein>
    <recommendedName>
        <fullName evidence="6">Diguanylate phosphodiesterase</fullName>
    </recommendedName>
</protein>
<dbReference type="PANTHER" id="PTHR33121:SF79">
    <property type="entry name" value="CYCLIC DI-GMP PHOSPHODIESTERASE PDED-RELATED"/>
    <property type="match status" value="1"/>
</dbReference>
<dbReference type="InterPro" id="IPR001789">
    <property type="entry name" value="Sig_transdc_resp-reg_receiver"/>
</dbReference>
<feature type="modified residue" description="4-aspartylphosphate" evidence="1">
    <location>
        <position position="48"/>
    </location>
</feature>
<dbReference type="Proteomes" id="UP000050864">
    <property type="component" value="Unassembled WGS sequence"/>
</dbReference>
<proteinExistence type="predicted"/>
<dbReference type="Pfam" id="PF00563">
    <property type="entry name" value="EAL"/>
    <property type="match status" value="1"/>
</dbReference>
<dbReference type="PATRIC" id="fig|405444.3.peg.1427"/>
<organism evidence="4 5">
    <name type="scientific">Stenotrophomonas humi</name>
    <dbReference type="NCBI Taxonomy" id="405444"/>
    <lineage>
        <taxon>Bacteria</taxon>
        <taxon>Pseudomonadati</taxon>
        <taxon>Pseudomonadota</taxon>
        <taxon>Gammaproteobacteria</taxon>
        <taxon>Lysobacterales</taxon>
        <taxon>Lysobacteraceae</taxon>
        <taxon>Stenotrophomonas</taxon>
    </lineage>
</organism>
<dbReference type="Pfam" id="PF00072">
    <property type="entry name" value="Response_reg"/>
    <property type="match status" value="1"/>
</dbReference>
<dbReference type="GO" id="GO:0000160">
    <property type="term" value="P:phosphorelay signal transduction system"/>
    <property type="evidence" value="ECO:0007669"/>
    <property type="project" value="InterPro"/>
</dbReference>
<dbReference type="GO" id="GO:0071111">
    <property type="term" value="F:cyclic-guanylate-specific phosphodiesterase activity"/>
    <property type="evidence" value="ECO:0007669"/>
    <property type="project" value="InterPro"/>
</dbReference>
<evidence type="ECO:0000259" key="3">
    <source>
        <dbReference type="PROSITE" id="PS50883"/>
    </source>
</evidence>
<dbReference type="EMBL" id="LDJI01000021">
    <property type="protein sequence ID" value="KRG63570.1"/>
    <property type="molecule type" value="Genomic_DNA"/>
</dbReference>
<reference evidence="4 5" key="1">
    <citation type="submission" date="2015-05" db="EMBL/GenBank/DDBJ databases">
        <title>Genome sequencing and analysis of members of genus Stenotrophomonas.</title>
        <authorList>
            <person name="Patil P.P."/>
            <person name="Midha S."/>
            <person name="Patil P.B."/>
        </authorList>
    </citation>
    <scope>NUCLEOTIDE SEQUENCE [LARGE SCALE GENOMIC DNA]</scope>
    <source>
        <strain evidence="4 5">DSM 18929</strain>
    </source>
</reference>
<evidence type="ECO:0008006" key="6">
    <source>
        <dbReference type="Google" id="ProtNLM"/>
    </source>
</evidence>
<evidence type="ECO:0000313" key="4">
    <source>
        <dbReference type="EMBL" id="KRG63570.1"/>
    </source>
</evidence>
<dbReference type="SUPFAM" id="SSF141868">
    <property type="entry name" value="EAL domain-like"/>
    <property type="match status" value="1"/>
</dbReference>
<dbReference type="PROSITE" id="PS50110">
    <property type="entry name" value="RESPONSE_REGULATORY"/>
    <property type="match status" value="1"/>
</dbReference>